<protein>
    <submittedName>
        <fullName evidence="1">Uncharacterized protein</fullName>
    </submittedName>
</protein>
<evidence type="ECO:0000313" key="1">
    <source>
        <dbReference type="EMBL" id="GIX79784.1"/>
    </source>
</evidence>
<proteinExistence type="predicted"/>
<accession>A0AAV4N8L6</accession>
<sequence>MRDPGPKNGLQGRPTVQPQAYRNLFSVLKRRKVELGHQRNKALVVKSKERHRRLENSGSFCEWPFFSATEKNTQRTFICQWATPSLRPEFLEKCEILILFSNQPAATTHRGAALIAIASMMVDVPVMSA</sequence>
<organism evidence="1 2">
    <name type="scientific">Caerostris extrusa</name>
    <name type="common">Bark spider</name>
    <name type="synonym">Caerostris bankana</name>
    <dbReference type="NCBI Taxonomy" id="172846"/>
    <lineage>
        <taxon>Eukaryota</taxon>
        <taxon>Metazoa</taxon>
        <taxon>Ecdysozoa</taxon>
        <taxon>Arthropoda</taxon>
        <taxon>Chelicerata</taxon>
        <taxon>Arachnida</taxon>
        <taxon>Araneae</taxon>
        <taxon>Araneomorphae</taxon>
        <taxon>Entelegynae</taxon>
        <taxon>Araneoidea</taxon>
        <taxon>Araneidae</taxon>
        <taxon>Caerostris</taxon>
    </lineage>
</organism>
<evidence type="ECO:0000313" key="2">
    <source>
        <dbReference type="Proteomes" id="UP001054945"/>
    </source>
</evidence>
<keyword evidence="2" id="KW-1185">Reference proteome</keyword>
<name>A0AAV4N8L6_CAEEX</name>
<reference evidence="1 2" key="1">
    <citation type="submission" date="2021-06" db="EMBL/GenBank/DDBJ databases">
        <title>Caerostris extrusa draft genome.</title>
        <authorList>
            <person name="Kono N."/>
            <person name="Arakawa K."/>
        </authorList>
    </citation>
    <scope>NUCLEOTIDE SEQUENCE [LARGE SCALE GENOMIC DNA]</scope>
</reference>
<dbReference type="EMBL" id="BPLR01002971">
    <property type="protein sequence ID" value="GIX79784.1"/>
    <property type="molecule type" value="Genomic_DNA"/>
</dbReference>
<comment type="caution">
    <text evidence="1">The sequence shown here is derived from an EMBL/GenBank/DDBJ whole genome shotgun (WGS) entry which is preliminary data.</text>
</comment>
<dbReference type="Proteomes" id="UP001054945">
    <property type="component" value="Unassembled WGS sequence"/>
</dbReference>
<dbReference type="AlphaFoldDB" id="A0AAV4N8L6"/>
<gene>
    <name evidence="1" type="ORF">CEXT_686751</name>
</gene>